<dbReference type="Proteomes" id="UP000238916">
    <property type="component" value="Unassembled WGS sequence"/>
</dbReference>
<protein>
    <submittedName>
        <fullName evidence="1">Uncharacterized protein</fullName>
    </submittedName>
</protein>
<proteinExistence type="predicted"/>
<organism evidence="1 2">
    <name type="scientific">Candidatus Desulfosporosinus infrequens</name>
    <dbReference type="NCBI Taxonomy" id="2043169"/>
    <lineage>
        <taxon>Bacteria</taxon>
        <taxon>Bacillati</taxon>
        <taxon>Bacillota</taxon>
        <taxon>Clostridia</taxon>
        <taxon>Eubacteriales</taxon>
        <taxon>Desulfitobacteriaceae</taxon>
        <taxon>Desulfosporosinus</taxon>
    </lineage>
</organism>
<accession>A0A2U3KN21</accession>
<dbReference type="AlphaFoldDB" id="A0A2U3KN21"/>
<sequence>MILLNIYMWGLNMNKKIGIILIILGAAIAVPLFALHSKKVDTIEIPPSKGDYVYKTPTETFELTWTGTIDAIHGNLQETTIKGKQTSVQNYPFTGTVTTPTLNLIYTDLPIKTTATFNSDNTLTLLMHNADDLQVHIVFSSVSDIPLPLVDTTVATKQEEDFTTLTKLDSAYGTLCKDESTLQLYDLSSHLHELSTDCTLMQNDYTVFKTAMDTNQYLVAKKDCYPVLALDLNTTIQLDETTISAICATVESLKQTVITDQANLKDLYATYKSQNNTTKYFTDTQIQTLLDKATTDLKVCSSKIAEQTATATNLFAASKVLLQQAQTSLQTAPNQGFDTN</sequence>
<gene>
    <name evidence="1" type="ORF">SBF1_2390009</name>
</gene>
<dbReference type="EMBL" id="OMOF01000156">
    <property type="protein sequence ID" value="SPF41063.1"/>
    <property type="molecule type" value="Genomic_DNA"/>
</dbReference>
<name>A0A2U3KN21_9FIRM</name>
<evidence type="ECO:0000313" key="1">
    <source>
        <dbReference type="EMBL" id="SPF41063.1"/>
    </source>
</evidence>
<evidence type="ECO:0000313" key="2">
    <source>
        <dbReference type="Proteomes" id="UP000238916"/>
    </source>
</evidence>
<reference evidence="2" key="1">
    <citation type="submission" date="2018-02" db="EMBL/GenBank/DDBJ databases">
        <authorList>
            <person name="Hausmann B."/>
        </authorList>
    </citation>
    <scope>NUCLEOTIDE SEQUENCE [LARGE SCALE GENOMIC DNA]</scope>
    <source>
        <strain evidence="2">Peat soil MAG SbF1</strain>
    </source>
</reference>